<dbReference type="Pfam" id="PF19279">
    <property type="entry name" value="YegS_C"/>
    <property type="match status" value="1"/>
</dbReference>
<dbReference type="GO" id="GO:0016301">
    <property type="term" value="F:kinase activity"/>
    <property type="evidence" value="ECO:0007669"/>
    <property type="project" value="UniProtKB-KW"/>
</dbReference>
<name>A0ABU0HK27_9HYPH</name>
<protein>
    <submittedName>
        <fullName evidence="6">Diacylglycerol kinase family enzyme</fullName>
    </submittedName>
</protein>
<evidence type="ECO:0000313" key="6">
    <source>
        <dbReference type="EMBL" id="MDQ0442317.1"/>
    </source>
</evidence>
<keyword evidence="1" id="KW-0808">Transferase</keyword>
<evidence type="ECO:0000256" key="3">
    <source>
        <dbReference type="ARBA" id="ARBA00022777"/>
    </source>
</evidence>
<dbReference type="SUPFAM" id="SSF111331">
    <property type="entry name" value="NAD kinase/diacylglycerol kinase-like"/>
    <property type="match status" value="1"/>
</dbReference>
<dbReference type="InterPro" id="IPR001206">
    <property type="entry name" value="Diacylglycerol_kinase_cat_dom"/>
</dbReference>
<keyword evidence="3 6" id="KW-0418">Kinase</keyword>
<dbReference type="InterPro" id="IPR017438">
    <property type="entry name" value="ATP-NAD_kinase_N"/>
</dbReference>
<organism evidence="6 7">
    <name type="scientific">Methylobacterium persicinum</name>
    <dbReference type="NCBI Taxonomy" id="374426"/>
    <lineage>
        <taxon>Bacteria</taxon>
        <taxon>Pseudomonadati</taxon>
        <taxon>Pseudomonadota</taxon>
        <taxon>Alphaproteobacteria</taxon>
        <taxon>Hyphomicrobiales</taxon>
        <taxon>Methylobacteriaceae</taxon>
        <taxon>Methylobacterium</taxon>
    </lineage>
</organism>
<dbReference type="InterPro" id="IPR045540">
    <property type="entry name" value="YegS/DAGK_C"/>
</dbReference>
<dbReference type="Proteomes" id="UP001236369">
    <property type="component" value="Unassembled WGS sequence"/>
</dbReference>
<dbReference type="RefSeq" id="WP_238248126.1">
    <property type="nucleotide sequence ID" value="NZ_BPQX01000015.1"/>
</dbReference>
<evidence type="ECO:0000256" key="1">
    <source>
        <dbReference type="ARBA" id="ARBA00022679"/>
    </source>
</evidence>
<accession>A0ABU0HK27</accession>
<comment type="caution">
    <text evidence="6">The sequence shown here is derived from an EMBL/GenBank/DDBJ whole genome shotgun (WGS) entry which is preliminary data.</text>
</comment>
<dbReference type="EMBL" id="JAUSVV010000003">
    <property type="protein sequence ID" value="MDQ0442317.1"/>
    <property type="molecule type" value="Genomic_DNA"/>
</dbReference>
<keyword evidence="2" id="KW-0547">Nucleotide-binding</keyword>
<sequence>MRVALVVNTASGSASAELTPGAIRARIEATGISVVPEPTPDAALPARLAAAADLPGIDAVVVAGGDGTIGCAAATLVGRDIALALLPLGTMNLLAKDLGIPLDLDGAVACLVANRQTRIDVGEVNGSVFLINSVLGMAARVARHREAQRHGFSPRALLRWAFGMVRHLGRYPRLTVTGTVDGQRRQLRFRLLAVVVGDYVTRPGEGLLRAPLDGGRLTLYVIRKLSLRRGLRLALGFAIGDWRQLPEVERAEIGDLTIASQRRALRVMNDGEVRLLASPLHYRIRPRALAVIVPEERP</sequence>
<keyword evidence="4" id="KW-0067">ATP-binding</keyword>
<dbReference type="SMART" id="SM00046">
    <property type="entry name" value="DAGKc"/>
    <property type="match status" value="1"/>
</dbReference>
<dbReference type="Gene3D" id="2.60.200.40">
    <property type="match status" value="1"/>
</dbReference>
<dbReference type="PANTHER" id="PTHR12358:SF106">
    <property type="entry name" value="LIPID KINASE YEGS"/>
    <property type="match status" value="1"/>
</dbReference>
<keyword evidence="7" id="KW-1185">Reference proteome</keyword>
<evidence type="ECO:0000313" key="7">
    <source>
        <dbReference type="Proteomes" id="UP001236369"/>
    </source>
</evidence>
<dbReference type="Gene3D" id="3.40.50.10330">
    <property type="entry name" value="Probable inorganic polyphosphate/atp-NAD kinase, domain 1"/>
    <property type="match status" value="1"/>
</dbReference>
<gene>
    <name evidence="6" type="ORF">QO016_001811</name>
</gene>
<evidence type="ECO:0000259" key="5">
    <source>
        <dbReference type="PROSITE" id="PS50146"/>
    </source>
</evidence>
<evidence type="ECO:0000256" key="2">
    <source>
        <dbReference type="ARBA" id="ARBA00022741"/>
    </source>
</evidence>
<dbReference type="Pfam" id="PF00781">
    <property type="entry name" value="DAGK_cat"/>
    <property type="match status" value="1"/>
</dbReference>
<proteinExistence type="predicted"/>
<dbReference type="PROSITE" id="PS50146">
    <property type="entry name" value="DAGK"/>
    <property type="match status" value="1"/>
</dbReference>
<reference evidence="6 7" key="1">
    <citation type="submission" date="2023-07" db="EMBL/GenBank/DDBJ databases">
        <title>Genomic Encyclopedia of Type Strains, Phase IV (KMG-IV): sequencing the most valuable type-strain genomes for metagenomic binning, comparative biology and taxonomic classification.</title>
        <authorList>
            <person name="Goeker M."/>
        </authorList>
    </citation>
    <scope>NUCLEOTIDE SEQUENCE [LARGE SCALE GENOMIC DNA]</scope>
    <source>
        <strain evidence="6 7">DSM 19562</strain>
    </source>
</reference>
<feature type="domain" description="DAGKc" evidence="5">
    <location>
        <begin position="1"/>
        <end position="127"/>
    </location>
</feature>
<dbReference type="PANTHER" id="PTHR12358">
    <property type="entry name" value="SPHINGOSINE KINASE"/>
    <property type="match status" value="1"/>
</dbReference>
<dbReference type="InterPro" id="IPR016064">
    <property type="entry name" value="NAD/diacylglycerol_kinase_sf"/>
</dbReference>
<dbReference type="InterPro" id="IPR050187">
    <property type="entry name" value="Lipid_Phosphate_FormReg"/>
</dbReference>
<evidence type="ECO:0000256" key="4">
    <source>
        <dbReference type="ARBA" id="ARBA00022840"/>
    </source>
</evidence>